<sequence>MATTLLQLEKKLNEAIGDDLEFKVSTKLSTASTAIAVATTLANHDDGSTDIFNDYWLSITDGVNAGIQRKVSDYLTSAQTLKLRGGALLGDTATTATCRLHRYNRNDKVWAIRRALEELYPTIYEPIDDMSLVTGNILPNGHFHWNPTTASFKWITGTSVTFDQTTSTGNYRGPMGTRSMKLTATTDSVYAEYDSNTYPRLLDLQGRSVSFYCWVKPSAVDEAWIQLYTLTADGTSQTLPSTWGSTDVYASYWNELKLESQTLSTDLQRVKIRFRVDQSSGTAYFDDAIVVGKHLHDYMLPVDFQSSGNRAHLSQVYIQTRGYSNPICYDLQPIYWDRQEFRVEDMDGYKFLHLKDLNTNYRRIRLIGHKPIKFSSTADAGTVKLEGERLNLVIARAVQLFYRRIGQPLSSDDVARYKANIAEWEREERRLKPTMTMLPPSDTLWTGR</sequence>
<dbReference type="AlphaFoldDB" id="A0A0F9LMB8"/>
<comment type="caution">
    <text evidence="1">The sequence shown here is derived from an EMBL/GenBank/DDBJ whole genome shotgun (WGS) entry which is preliminary data.</text>
</comment>
<proteinExistence type="predicted"/>
<accession>A0A0F9LMB8</accession>
<organism evidence="1">
    <name type="scientific">marine sediment metagenome</name>
    <dbReference type="NCBI Taxonomy" id="412755"/>
    <lineage>
        <taxon>unclassified sequences</taxon>
        <taxon>metagenomes</taxon>
        <taxon>ecological metagenomes</taxon>
    </lineage>
</organism>
<protein>
    <submittedName>
        <fullName evidence="1">Uncharacterized protein</fullName>
    </submittedName>
</protein>
<dbReference type="Gene3D" id="2.60.120.260">
    <property type="entry name" value="Galactose-binding domain-like"/>
    <property type="match status" value="1"/>
</dbReference>
<name>A0A0F9LMB8_9ZZZZ</name>
<evidence type="ECO:0000313" key="1">
    <source>
        <dbReference type="EMBL" id="KKM88306.1"/>
    </source>
</evidence>
<reference evidence="1" key="1">
    <citation type="journal article" date="2015" name="Nature">
        <title>Complex archaea that bridge the gap between prokaryotes and eukaryotes.</title>
        <authorList>
            <person name="Spang A."/>
            <person name="Saw J.H."/>
            <person name="Jorgensen S.L."/>
            <person name="Zaremba-Niedzwiedzka K."/>
            <person name="Martijn J."/>
            <person name="Lind A.E."/>
            <person name="van Eijk R."/>
            <person name="Schleper C."/>
            <person name="Guy L."/>
            <person name="Ettema T.J."/>
        </authorList>
    </citation>
    <scope>NUCLEOTIDE SEQUENCE</scope>
</reference>
<dbReference type="EMBL" id="LAZR01006975">
    <property type="protein sequence ID" value="KKM88306.1"/>
    <property type="molecule type" value="Genomic_DNA"/>
</dbReference>
<gene>
    <name evidence="1" type="ORF">LCGC14_1260040</name>
</gene>